<keyword evidence="2" id="KW-1185">Reference proteome</keyword>
<comment type="caution">
    <text evidence="1">The sequence shown here is derived from an EMBL/GenBank/DDBJ whole genome shotgun (WGS) entry which is preliminary data.</text>
</comment>
<reference evidence="1" key="2">
    <citation type="submission" date="2020-09" db="EMBL/GenBank/DDBJ databases">
        <authorList>
            <person name="Sun Q."/>
            <person name="Zhou Y."/>
        </authorList>
    </citation>
    <scope>NUCLEOTIDE SEQUENCE</scope>
    <source>
        <strain evidence="1">CGMCC 1.12997</strain>
    </source>
</reference>
<proteinExistence type="predicted"/>
<dbReference type="InterPro" id="IPR043502">
    <property type="entry name" value="DNA/RNA_pol_sf"/>
</dbReference>
<sequence length="175" mass="19407">MTLPVLGEYKANMKAAVAIRLQVENTLMKRAFALDIRGMNAIYGCAEQLAMKLRQRVMTAGFIVKVAVAENFHAAGCLSWGWSGTTVVRQGEEACTLAPLPLSVLPLEPPHIETVKSWDVRTYGELASLVESDLISRLEQGRSSMRWPAAHDHITWSHSKRALKRTSSNARNSIF</sequence>
<evidence type="ECO:0000313" key="1">
    <source>
        <dbReference type="EMBL" id="GGG87440.1"/>
    </source>
</evidence>
<protein>
    <submittedName>
        <fullName evidence="1">Uncharacterized protein</fullName>
    </submittedName>
</protein>
<dbReference type="SUPFAM" id="SSF56672">
    <property type="entry name" value="DNA/RNA polymerases"/>
    <property type="match status" value="1"/>
</dbReference>
<reference evidence="1" key="1">
    <citation type="journal article" date="2014" name="Int. J. Syst. Evol. Microbiol.">
        <title>Complete genome sequence of Corynebacterium casei LMG S-19264T (=DSM 44701T), isolated from a smear-ripened cheese.</title>
        <authorList>
            <consortium name="US DOE Joint Genome Institute (JGI-PGF)"/>
            <person name="Walter F."/>
            <person name="Albersmeier A."/>
            <person name="Kalinowski J."/>
            <person name="Ruckert C."/>
        </authorList>
    </citation>
    <scope>NUCLEOTIDE SEQUENCE</scope>
    <source>
        <strain evidence="1">CGMCC 1.12997</strain>
    </source>
</reference>
<evidence type="ECO:0000313" key="2">
    <source>
        <dbReference type="Proteomes" id="UP000647241"/>
    </source>
</evidence>
<dbReference type="Proteomes" id="UP000647241">
    <property type="component" value="Unassembled WGS sequence"/>
</dbReference>
<gene>
    <name evidence="1" type="ORF">GCM10011585_34410</name>
</gene>
<dbReference type="AlphaFoldDB" id="A0A917HQZ9"/>
<name>A0A917HQZ9_9BACT</name>
<dbReference type="EMBL" id="BMGT01000004">
    <property type="protein sequence ID" value="GGG87440.1"/>
    <property type="molecule type" value="Genomic_DNA"/>
</dbReference>
<organism evidence="1 2">
    <name type="scientific">Edaphobacter dinghuensis</name>
    <dbReference type="NCBI Taxonomy" id="1560005"/>
    <lineage>
        <taxon>Bacteria</taxon>
        <taxon>Pseudomonadati</taxon>
        <taxon>Acidobacteriota</taxon>
        <taxon>Terriglobia</taxon>
        <taxon>Terriglobales</taxon>
        <taxon>Acidobacteriaceae</taxon>
        <taxon>Edaphobacter</taxon>
    </lineage>
</organism>
<accession>A0A917HQZ9</accession>